<evidence type="ECO:0000313" key="2">
    <source>
        <dbReference type="EMBL" id="BAS96591.1"/>
    </source>
</evidence>
<protein>
    <submittedName>
        <fullName evidence="2">Os06g0192950 protein</fullName>
    </submittedName>
</protein>
<keyword evidence="3" id="KW-1185">Reference proteome</keyword>
<dbReference type="Gramene" id="Os06t0192950-00">
    <property type="protein sequence ID" value="Os06t0192950-00"/>
    <property type="gene ID" value="Os06g0192950"/>
</dbReference>
<dbReference type="PaxDb" id="39947-A0A0P0WU50"/>
<feature type="compositionally biased region" description="Basic and acidic residues" evidence="1">
    <location>
        <begin position="100"/>
        <end position="114"/>
    </location>
</feature>
<name>A0A0P0WU50_ORYSJ</name>
<dbReference type="EMBL" id="AP014962">
    <property type="protein sequence ID" value="BAS96591.1"/>
    <property type="molecule type" value="Genomic_DNA"/>
</dbReference>
<reference evidence="3" key="1">
    <citation type="journal article" date="2005" name="Nature">
        <title>The map-based sequence of the rice genome.</title>
        <authorList>
            <consortium name="International rice genome sequencing project (IRGSP)"/>
            <person name="Matsumoto T."/>
            <person name="Wu J."/>
            <person name="Kanamori H."/>
            <person name="Katayose Y."/>
            <person name="Fujisawa M."/>
            <person name="Namiki N."/>
            <person name="Mizuno H."/>
            <person name="Yamamoto K."/>
            <person name="Antonio B.A."/>
            <person name="Baba T."/>
            <person name="Sakata K."/>
            <person name="Nagamura Y."/>
            <person name="Aoki H."/>
            <person name="Arikawa K."/>
            <person name="Arita K."/>
            <person name="Bito T."/>
            <person name="Chiden Y."/>
            <person name="Fujitsuka N."/>
            <person name="Fukunaka R."/>
            <person name="Hamada M."/>
            <person name="Harada C."/>
            <person name="Hayashi A."/>
            <person name="Hijishita S."/>
            <person name="Honda M."/>
            <person name="Hosokawa S."/>
            <person name="Ichikawa Y."/>
            <person name="Idonuma A."/>
            <person name="Iijima M."/>
            <person name="Ikeda M."/>
            <person name="Ikeno M."/>
            <person name="Ito K."/>
            <person name="Ito S."/>
            <person name="Ito T."/>
            <person name="Ito Y."/>
            <person name="Ito Y."/>
            <person name="Iwabuchi A."/>
            <person name="Kamiya K."/>
            <person name="Karasawa W."/>
            <person name="Kurita K."/>
            <person name="Katagiri S."/>
            <person name="Kikuta A."/>
            <person name="Kobayashi H."/>
            <person name="Kobayashi N."/>
            <person name="Machita K."/>
            <person name="Maehara T."/>
            <person name="Masukawa M."/>
            <person name="Mizubayashi T."/>
            <person name="Mukai Y."/>
            <person name="Nagasaki H."/>
            <person name="Nagata Y."/>
            <person name="Naito S."/>
            <person name="Nakashima M."/>
            <person name="Nakama Y."/>
            <person name="Nakamichi Y."/>
            <person name="Nakamura M."/>
            <person name="Meguro A."/>
            <person name="Negishi M."/>
            <person name="Ohta I."/>
            <person name="Ohta T."/>
            <person name="Okamoto M."/>
            <person name="Ono N."/>
            <person name="Saji S."/>
            <person name="Sakaguchi M."/>
            <person name="Sakai K."/>
            <person name="Shibata M."/>
            <person name="Shimokawa T."/>
            <person name="Song J."/>
            <person name="Takazaki Y."/>
            <person name="Terasawa K."/>
            <person name="Tsugane M."/>
            <person name="Tsuji K."/>
            <person name="Ueda S."/>
            <person name="Waki K."/>
            <person name="Yamagata H."/>
            <person name="Yamamoto M."/>
            <person name="Yamamoto S."/>
            <person name="Yamane H."/>
            <person name="Yoshiki S."/>
            <person name="Yoshihara R."/>
            <person name="Yukawa K."/>
            <person name="Zhong H."/>
            <person name="Yano M."/>
            <person name="Yuan Q."/>
            <person name="Ouyang S."/>
            <person name="Liu J."/>
            <person name="Jones K.M."/>
            <person name="Gansberger K."/>
            <person name="Moffat K."/>
            <person name="Hill J."/>
            <person name="Bera J."/>
            <person name="Fadrosh D."/>
            <person name="Jin S."/>
            <person name="Johri S."/>
            <person name="Kim M."/>
            <person name="Overton L."/>
            <person name="Reardon M."/>
            <person name="Tsitrin T."/>
            <person name="Vuong H."/>
            <person name="Weaver B."/>
            <person name="Ciecko A."/>
            <person name="Tallon L."/>
            <person name="Jackson J."/>
            <person name="Pai G."/>
            <person name="Aken S.V."/>
            <person name="Utterback T."/>
            <person name="Reidmuller S."/>
            <person name="Feldblyum T."/>
            <person name="Hsiao J."/>
            <person name="Zismann V."/>
            <person name="Iobst S."/>
            <person name="de Vazeille A.R."/>
            <person name="Buell C.R."/>
            <person name="Ying K."/>
            <person name="Li Y."/>
            <person name="Lu T."/>
            <person name="Huang Y."/>
            <person name="Zhao Q."/>
            <person name="Feng Q."/>
            <person name="Zhang L."/>
            <person name="Zhu J."/>
            <person name="Weng Q."/>
            <person name="Mu J."/>
            <person name="Lu Y."/>
            <person name="Fan D."/>
            <person name="Liu Y."/>
            <person name="Guan J."/>
            <person name="Zhang Y."/>
            <person name="Yu S."/>
            <person name="Liu X."/>
            <person name="Zhang Y."/>
            <person name="Hong G."/>
            <person name="Han B."/>
            <person name="Choisne N."/>
            <person name="Demange N."/>
            <person name="Orjeda G."/>
            <person name="Samain S."/>
            <person name="Cattolico L."/>
            <person name="Pelletier E."/>
            <person name="Couloux A."/>
            <person name="Segurens B."/>
            <person name="Wincker P."/>
            <person name="D'Hont A."/>
            <person name="Scarpelli C."/>
            <person name="Weissenbach J."/>
            <person name="Salanoubat M."/>
            <person name="Quetier F."/>
            <person name="Yu Y."/>
            <person name="Kim H.R."/>
            <person name="Rambo T."/>
            <person name="Currie J."/>
            <person name="Collura K."/>
            <person name="Luo M."/>
            <person name="Yang T."/>
            <person name="Ammiraju J.S.S."/>
            <person name="Engler F."/>
            <person name="Soderlund C."/>
            <person name="Wing R.A."/>
            <person name="Palmer L.E."/>
            <person name="de la Bastide M."/>
            <person name="Spiegel L."/>
            <person name="Nascimento L."/>
            <person name="Zutavern T."/>
            <person name="O'Shaughnessy A."/>
            <person name="Dike S."/>
            <person name="Dedhia N."/>
            <person name="Preston R."/>
            <person name="Balija V."/>
            <person name="McCombie W.R."/>
            <person name="Chow T."/>
            <person name="Chen H."/>
            <person name="Chung M."/>
            <person name="Chen C."/>
            <person name="Shaw J."/>
            <person name="Wu H."/>
            <person name="Hsiao K."/>
            <person name="Chao Y."/>
            <person name="Chu M."/>
            <person name="Cheng C."/>
            <person name="Hour A."/>
            <person name="Lee P."/>
            <person name="Lin S."/>
            <person name="Lin Y."/>
            <person name="Liou J."/>
            <person name="Liu S."/>
            <person name="Hsing Y."/>
            <person name="Raghuvanshi S."/>
            <person name="Mohanty A."/>
            <person name="Bharti A.K."/>
            <person name="Gaur A."/>
            <person name="Gupta V."/>
            <person name="Kumar D."/>
            <person name="Ravi V."/>
            <person name="Vij S."/>
            <person name="Kapur A."/>
            <person name="Khurana P."/>
            <person name="Khurana P."/>
            <person name="Khurana J.P."/>
            <person name="Tyagi A.K."/>
            <person name="Gaikwad K."/>
            <person name="Singh A."/>
            <person name="Dalal V."/>
            <person name="Srivastava S."/>
            <person name="Dixit A."/>
            <person name="Pal A.K."/>
            <person name="Ghazi I.A."/>
            <person name="Yadav M."/>
            <person name="Pandit A."/>
            <person name="Bhargava A."/>
            <person name="Sureshbabu K."/>
            <person name="Batra K."/>
            <person name="Sharma T.R."/>
            <person name="Mohapatra T."/>
            <person name="Singh N.K."/>
            <person name="Messing J."/>
            <person name="Nelson A.B."/>
            <person name="Fuks G."/>
            <person name="Kavchok S."/>
            <person name="Keizer G."/>
            <person name="Linton E."/>
            <person name="Llaca V."/>
            <person name="Song R."/>
            <person name="Tanyolac B."/>
            <person name="Young S."/>
            <person name="Ho-Il K."/>
            <person name="Hahn J.H."/>
            <person name="Sangsakoo G."/>
            <person name="Vanavichit A."/>
            <person name="de Mattos Luiz.A.T."/>
            <person name="Zimmer P.D."/>
            <person name="Malone G."/>
            <person name="Dellagostin O."/>
            <person name="de Oliveira A.C."/>
            <person name="Bevan M."/>
            <person name="Bancroft I."/>
            <person name="Minx P."/>
            <person name="Cordum H."/>
            <person name="Wilson R."/>
            <person name="Cheng Z."/>
            <person name="Jin W."/>
            <person name="Jiang J."/>
            <person name="Leong S.A."/>
            <person name="Iwama H."/>
            <person name="Gojobori T."/>
            <person name="Itoh T."/>
            <person name="Niimura Y."/>
            <person name="Fujii Y."/>
            <person name="Habara T."/>
            <person name="Sakai H."/>
            <person name="Sato Y."/>
            <person name="Wilson G."/>
            <person name="Kumar K."/>
            <person name="McCouch S."/>
            <person name="Juretic N."/>
            <person name="Hoen D."/>
            <person name="Wright S."/>
            <person name="Bruskiewich R."/>
            <person name="Bureau T."/>
            <person name="Miyao A."/>
            <person name="Hirochika H."/>
            <person name="Nishikawa T."/>
            <person name="Kadowaki K."/>
            <person name="Sugiura M."/>
            <person name="Burr B."/>
            <person name="Sasaki T."/>
        </authorList>
    </citation>
    <scope>NUCLEOTIDE SEQUENCE [LARGE SCALE GENOMIC DNA]</scope>
    <source>
        <strain evidence="3">cv. Nipponbare</strain>
    </source>
</reference>
<dbReference type="AlphaFoldDB" id="A0A0P0WU50"/>
<reference evidence="2 3" key="2">
    <citation type="journal article" date="2013" name="Plant Cell Physiol.">
        <title>Rice Annotation Project Database (RAP-DB): an integrative and interactive database for rice genomics.</title>
        <authorList>
            <person name="Sakai H."/>
            <person name="Lee S.S."/>
            <person name="Tanaka T."/>
            <person name="Numa H."/>
            <person name="Kim J."/>
            <person name="Kawahara Y."/>
            <person name="Wakimoto H."/>
            <person name="Yang C.C."/>
            <person name="Iwamoto M."/>
            <person name="Abe T."/>
            <person name="Yamada Y."/>
            <person name="Muto A."/>
            <person name="Inokuchi H."/>
            <person name="Ikemura T."/>
            <person name="Matsumoto T."/>
            <person name="Sasaki T."/>
            <person name="Itoh T."/>
        </authorList>
    </citation>
    <scope>NUCLEOTIDE SEQUENCE [LARGE SCALE GENOMIC DNA]</scope>
    <source>
        <strain evidence="3">cv. Nipponbare</strain>
    </source>
</reference>
<evidence type="ECO:0000256" key="1">
    <source>
        <dbReference type="SAM" id="MobiDB-lite"/>
    </source>
</evidence>
<dbReference type="InParanoid" id="A0A0P0WU50"/>
<organism evidence="2 3">
    <name type="scientific">Oryza sativa subsp. japonica</name>
    <name type="common">Rice</name>
    <dbReference type="NCBI Taxonomy" id="39947"/>
    <lineage>
        <taxon>Eukaryota</taxon>
        <taxon>Viridiplantae</taxon>
        <taxon>Streptophyta</taxon>
        <taxon>Embryophyta</taxon>
        <taxon>Tracheophyta</taxon>
        <taxon>Spermatophyta</taxon>
        <taxon>Magnoliopsida</taxon>
        <taxon>Liliopsida</taxon>
        <taxon>Poales</taxon>
        <taxon>Poaceae</taxon>
        <taxon>BOP clade</taxon>
        <taxon>Oryzoideae</taxon>
        <taxon>Oryzeae</taxon>
        <taxon>Oryzinae</taxon>
        <taxon>Oryza</taxon>
        <taxon>Oryza sativa</taxon>
    </lineage>
</organism>
<evidence type="ECO:0000313" key="3">
    <source>
        <dbReference type="Proteomes" id="UP000059680"/>
    </source>
</evidence>
<dbReference type="Proteomes" id="UP000059680">
    <property type="component" value="Chromosome 6"/>
</dbReference>
<feature type="region of interest" description="Disordered" evidence="1">
    <location>
        <begin position="75"/>
        <end position="114"/>
    </location>
</feature>
<gene>
    <name evidence="2" type="ordered locus">Os06g0192950</name>
    <name evidence="2" type="ORF">OSNPB_060192950</name>
</gene>
<reference evidence="2 3" key="3">
    <citation type="journal article" date="2013" name="Rice">
        <title>Improvement of the Oryza sativa Nipponbare reference genome using next generation sequence and optical map data.</title>
        <authorList>
            <person name="Kawahara Y."/>
            <person name="de la Bastide M."/>
            <person name="Hamilton J.P."/>
            <person name="Kanamori H."/>
            <person name="McCombie W.R."/>
            <person name="Ouyang S."/>
            <person name="Schwartz D.C."/>
            <person name="Tanaka T."/>
            <person name="Wu J."/>
            <person name="Zhou S."/>
            <person name="Childs K.L."/>
            <person name="Davidson R.M."/>
            <person name="Lin H."/>
            <person name="Quesada-Ocampo L."/>
            <person name="Vaillancourt B."/>
            <person name="Sakai H."/>
            <person name="Lee S.S."/>
            <person name="Kim J."/>
            <person name="Numa H."/>
            <person name="Itoh T."/>
            <person name="Buell C.R."/>
            <person name="Matsumoto T."/>
        </authorList>
    </citation>
    <scope>NUCLEOTIDE SEQUENCE [LARGE SCALE GENOMIC DNA]</scope>
    <source>
        <strain evidence="3">cv. Nipponbare</strain>
    </source>
</reference>
<accession>A0A0P0WU50</accession>
<proteinExistence type="predicted"/>
<sequence>MEQLPLRRQNLRLDPHGLATIHPPLGSTPILPIQASLGSQCAARREPPTHPKIKKSLPLNHTALPAQIRVAEAAEAATVGGGGGRHNRGGATPPPPVMRRRPETIEQRPHGSAG</sequence>